<sequence>MNALGALGTVPPVTTYAAVVLAGGRSRRMGSDKLAEPVGGVAMLDRVLAAAAGASEVVCVGEPRTTSLPVRWVQEDPPHGGPAAAVAAGVDELDPAALVVVLLAGDLPWVTRAGVEQLVAALHATGTEGVMAVDAEGREQPLLSAWRADPLRTHLAAAQPLHGLPAFRTLAALSRSTLQLGAAADDADTPEELAAARARLSP</sequence>
<dbReference type="PANTHER" id="PTHR19136">
    <property type="entry name" value="MOLYBDENUM COFACTOR GUANYLYLTRANSFERASE"/>
    <property type="match status" value="1"/>
</dbReference>
<keyword evidence="1" id="KW-0808">Transferase</keyword>
<dbReference type="SUPFAM" id="SSF53448">
    <property type="entry name" value="Nucleotide-diphospho-sugar transferases"/>
    <property type="match status" value="1"/>
</dbReference>
<evidence type="ECO:0000313" key="3">
    <source>
        <dbReference type="EMBL" id="RZS79056.1"/>
    </source>
</evidence>
<organism evidence="3 4">
    <name type="scientific">Motilibacter rhizosphaerae</name>
    <dbReference type="NCBI Taxonomy" id="598652"/>
    <lineage>
        <taxon>Bacteria</taxon>
        <taxon>Bacillati</taxon>
        <taxon>Actinomycetota</taxon>
        <taxon>Actinomycetes</taxon>
        <taxon>Motilibacterales</taxon>
        <taxon>Motilibacteraceae</taxon>
        <taxon>Motilibacter</taxon>
    </lineage>
</organism>
<evidence type="ECO:0000256" key="1">
    <source>
        <dbReference type="ARBA" id="ARBA00022679"/>
    </source>
</evidence>
<keyword evidence="4" id="KW-1185">Reference proteome</keyword>
<dbReference type="PANTHER" id="PTHR19136:SF81">
    <property type="entry name" value="MOLYBDENUM COFACTOR GUANYLYLTRANSFERASE"/>
    <property type="match status" value="1"/>
</dbReference>
<dbReference type="InterPro" id="IPR025877">
    <property type="entry name" value="MobA-like_NTP_Trfase"/>
</dbReference>
<dbReference type="AlphaFoldDB" id="A0A4Q7NA65"/>
<feature type="domain" description="MobA-like NTP transferase" evidence="2">
    <location>
        <begin position="18"/>
        <end position="163"/>
    </location>
</feature>
<proteinExistence type="predicted"/>
<name>A0A4Q7NA65_9ACTN</name>
<dbReference type="GO" id="GO:0016779">
    <property type="term" value="F:nucleotidyltransferase activity"/>
    <property type="evidence" value="ECO:0007669"/>
    <property type="project" value="UniProtKB-ARBA"/>
</dbReference>
<evidence type="ECO:0000259" key="2">
    <source>
        <dbReference type="Pfam" id="PF12804"/>
    </source>
</evidence>
<reference evidence="3 4" key="1">
    <citation type="submission" date="2019-02" db="EMBL/GenBank/DDBJ databases">
        <title>Genomic Encyclopedia of Type Strains, Phase IV (KMG-IV): sequencing the most valuable type-strain genomes for metagenomic binning, comparative biology and taxonomic classification.</title>
        <authorList>
            <person name="Goeker M."/>
        </authorList>
    </citation>
    <scope>NUCLEOTIDE SEQUENCE [LARGE SCALE GENOMIC DNA]</scope>
    <source>
        <strain evidence="3 4">DSM 45622</strain>
    </source>
</reference>
<accession>A0A4Q7NA65</accession>
<gene>
    <name evidence="3" type="ORF">EV189_3926</name>
</gene>
<evidence type="ECO:0000313" key="4">
    <source>
        <dbReference type="Proteomes" id="UP000293638"/>
    </source>
</evidence>
<protein>
    <submittedName>
        <fullName evidence="3">Molybdopterin-guanine dinucleotide biosynthesis protein A</fullName>
    </submittedName>
</protein>
<dbReference type="Pfam" id="PF12804">
    <property type="entry name" value="NTP_transf_3"/>
    <property type="match status" value="1"/>
</dbReference>
<dbReference type="Proteomes" id="UP000293638">
    <property type="component" value="Unassembled WGS sequence"/>
</dbReference>
<dbReference type="Gene3D" id="3.90.550.10">
    <property type="entry name" value="Spore Coat Polysaccharide Biosynthesis Protein SpsA, Chain A"/>
    <property type="match status" value="1"/>
</dbReference>
<comment type="caution">
    <text evidence="3">The sequence shown here is derived from an EMBL/GenBank/DDBJ whole genome shotgun (WGS) entry which is preliminary data.</text>
</comment>
<dbReference type="EMBL" id="SGXD01000007">
    <property type="protein sequence ID" value="RZS79056.1"/>
    <property type="molecule type" value="Genomic_DNA"/>
</dbReference>
<dbReference type="InterPro" id="IPR029044">
    <property type="entry name" value="Nucleotide-diphossugar_trans"/>
</dbReference>